<comment type="caution">
    <text evidence="1">The sequence shown here is derived from an EMBL/GenBank/DDBJ whole genome shotgun (WGS) entry which is preliminary data.</text>
</comment>
<dbReference type="OrthoDB" id="3218528at2759"/>
<evidence type="ECO:0000313" key="1">
    <source>
        <dbReference type="EMBL" id="KAF7360826.1"/>
    </source>
</evidence>
<proteinExistence type="predicted"/>
<gene>
    <name evidence="1" type="ORF">MSAN_01111900</name>
</gene>
<dbReference type="Proteomes" id="UP000623467">
    <property type="component" value="Unassembled WGS sequence"/>
</dbReference>
<reference evidence="1" key="1">
    <citation type="submission" date="2020-05" db="EMBL/GenBank/DDBJ databases">
        <title>Mycena genomes resolve the evolution of fungal bioluminescence.</title>
        <authorList>
            <person name="Tsai I.J."/>
        </authorList>
    </citation>
    <scope>NUCLEOTIDE SEQUENCE</scope>
    <source>
        <strain evidence="1">160909Yilan</strain>
    </source>
</reference>
<accession>A0A8H6YLC6</accession>
<protein>
    <submittedName>
        <fullName evidence="1">Uncharacterized protein</fullName>
    </submittedName>
</protein>
<organism evidence="1 2">
    <name type="scientific">Mycena sanguinolenta</name>
    <dbReference type="NCBI Taxonomy" id="230812"/>
    <lineage>
        <taxon>Eukaryota</taxon>
        <taxon>Fungi</taxon>
        <taxon>Dikarya</taxon>
        <taxon>Basidiomycota</taxon>
        <taxon>Agaricomycotina</taxon>
        <taxon>Agaricomycetes</taxon>
        <taxon>Agaricomycetidae</taxon>
        <taxon>Agaricales</taxon>
        <taxon>Marasmiineae</taxon>
        <taxon>Mycenaceae</taxon>
        <taxon>Mycena</taxon>
    </lineage>
</organism>
<name>A0A8H6YLC6_9AGAR</name>
<evidence type="ECO:0000313" key="2">
    <source>
        <dbReference type="Proteomes" id="UP000623467"/>
    </source>
</evidence>
<dbReference type="AlphaFoldDB" id="A0A8H6YLC6"/>
<dbReference type="EMBL" id="JACAZH010000008">
    <property type="protein sequence ID" value="KAF7360826.1"/>
    <property type="molecule type" value="Genomic_DNA"/>
</dbReference>
<keyword evidence="2" id="KW-1185">Reference proteome</keyword>
<sequence>MSLAFINGVAPIVTVSGPGNIHHLSYGSVSGLTSTVGIMPTANEGTTTFVIGFSYTFTNYAFYWDGFGPAVWSLGDSIFAEPVGTSWTDATGLVWGSSEITLGVNVEANVTGALNRDDEVIVYVIPNLNDLD</sequence>